<dbReference type="EMBL" id="VKHT01000415">
    <property type="protein sequence ID" value="MBB0245180.1"/>
    <property type="molecule type" value="Genomic_DNA"/>
</dbReference>
<gene>
    <name evidence="3" type="ORF">FNQ90_13955</name>
</gene>
<dbReference type="RefSeq" id="WP_182606701.1">
    <property type="nucleotide sequence ID" value="NZ_VKHT01000415.1"/>
</dbReference>
<dbReference type="InterPro" id="IPR012223">
    <property type="entry name" value="TEII"/>
</dbReference>
<name>A0A7W3TEH0_9ACTN</name>
<dbReference type="GO" id="GO:0008610">
    <property type="term" value="P:lipid biosynthetic process"/>
    <property type="evidence" value="ECO:0007669"/>
    <property type="project" value="TreeGrafter"/>
</dbReference>
<evidence type="ECO:0000313" key="3">
    <source>
        <dbReference type="EMBL" id="MBB0245180.1"/>
    </source>
</evidence>
<evidence type="ECO:0000259" key="2">
    <source>
        <dbReference type="Pfam" id="PF00975"/>
    </source>
</evidence>
<accession>A0A7W3TEH0</accession>
<evidence type="ECO:0000313" key="4">
    <source>
        <dbReference type="Proteomes" id="UP000538929"/>
    </source>
</evidence>
<dbReference type="Pfam" id="PF00975">
    <property type="entry name" value="Thioesterase"/>
    <property type="match status" value="1"/>
</dbReference>
<dbReference type="InterPro" id="IPR029058">
    <property type="entry name" value="AB_hydrolase_fold"/>
</dbReference>
<dbReference type="InterPro" id="IPR001031">
    <property type="entry name" value="Thioesterase"/>
</dbReference>
<dbReference type="PANTHER" id="PTHR11487:SF0">
    <property type="entry name" value="S-ACYL FATTY ACID SYNTHASE THIOESTERASE, MEDIUM CHAIN"/>
    <property type="match status" value="1"/>
</dbReference>
<proteinExistence type="inferred from homology"/>
<dbReference type="PANTHER" id="PTHR11487">
    <property type="entry name" value="THIOESTERASE"/>
    <property type="match status" value="1"/>
</dbReference>
<organism evidence="3 4">
    <name type="scientific">Streptomyces alkaliphilus</name>
    <dbReference type="NCBI Taxonomy" id="1472722"/>
    <lineage>
        <taxon>Bacteria</taxon>
        <taxon>Bacillati</taxon>
        <taxon>Actinomycetota</taxon>
        <taxon>Actinomycetes</taxon>
        <taxon>Kitasatosporales</taxon>
        <taxon>Streptomycetaceae</taxon>
        <taxon>Streptomyces</taxon>
    </lineage>
</organism>
<reference evidence="4" key="1">
    <citation type="submission" date="2019-10" db="EMBL/GenBank/DDBJ databases">
        <title>Streptomyces sp. nov., a novel actinobacterium isolated from alkaline environment.</title>
        <authorList>
            <person name="Golinska P."/>
        </authorList>
    </citation>
    <scope>NUCLEOTIDE SEQUENCE [LARGE SCALE GENOMIC DNA]</scope>
    <source>
        <strain evidence="4">DSM 42118</strain>
    </source>
</reference>
<feature type="domain" description="Thioesterase" evidence="2">
    <location>
        <begin position="28"/>
        <end position="249"/>
    </location>
</feature>
<evidence type="ECO:0000256" key="1">
    <source>
        <dbReference type="ARBA" id="ARBA00007169"/>
    </source>
</evidence>
<comment type="caution">
    <text evidence="3">The sequence shown here is derived from an EMBL/GenBank/DDBJ whole genome shotgun (WGS) entry which is preliminary data.</text>
</comment>
<dbReference type="Proteomes" id="UP000538929">
    <property type="component" value="Unassembled WGS sequence"/>
</dbReference>
<dbReference type="Gene3D" id="3.40.50.1820">
    <property type="entry name" value="alpha/beta hydrolase"/>
    <property type="match status" value="1"/>
</dbReference>
<sequence>MTPPRLVDRASVTAWFPFAEPPGAIGVRLYCLPHAGGSASAFRSWFGRVGEVSVRPVQLPGRETRLREPAYRSMTDLVRDLTDALLADLETPDGHRPFAIYGHSLGGQEGFEVVRELRRRGGPTPLHLFVSGCPAPGDDPNAHEPPVGSMSDEQVVALLRRIGGTPEWMLRDPSVLRMILPPFRGDFAVRESHEHRPEPPLTLPITALAADRDPRAGIRDMVGWRRETTGPFRCRVLSGGHFAVLEQAEVTRRRLAEGLREVMA</sequence>
<keyword evidence="4" id="KW-1185">Reference proteome</keyword>
<dbReference type="SUPFAM" id="SSF53474">
    <property type="entry name" value="alpha/beta-Hydrolases"/>
    <property type="match status" value="1"/>
</dbReference>
<comment type="similarity">
    <text evidence="1">Belongs to the thioesterase family.</text>
</comment>
<protein>
    <submittedName>
        <fullName evidence="3">Thioesterase</fullName>
    </submittedName>
</protein>
<dbReference type="AlphaFoldDB" id="A0A7W3TEH0"/>